<dbReference type="InterPro" id="IPR045864">
    <property type="entry name" value="aa-tRNA-synth_II/BPL/LPL"/>
</dbReference>
<dbReference type="GO" id="GO:0016740">
    <property type="term" value="F:transferase activity"/>
    <property type="evidence" value="ECO:0007669"/>
    <property type="project" value="UniProtKB-ARBA"/>
</dbReference>
<dbReference type="EMBL" id="AP021906">
    <property type="protein sequence ID" value="BBP92498.1"/>
    <property type="molecule type" value="Genomic_DNA"/>
</dbReference>
<sequence length="89" mass="9917">MLAQLKSLWETLEDYGCTEYIRLDLSMVSHMSYYTGILFEVFADHVGSVIGSGGRYDQLLAHFDAPAPATGFGLRLDRLLEALDAKKNC</sequence>
<dbReference type="Proteomes" id="UP000464658">
    <property type="component" value="Chromosome"/>
</dbReference>
<dbReference type="InterPro" id="IPR041715">
    <property type="entry name" value="HisRS-like_core"/>
</dbReference>
<dbReference type="PANTHER" id="PTHR43707">
    <property type="entry name" value="HISTIDYL-TRNA SYNTHETASE"/>
    <property type="match status" value="1"/>
</dbReference>
<dbReference type="GO" id="GO:0004821">
    <property type="term" value="F:histidine-tRNA ligase activity"/>
    <property type="evidence" value="ECO:0007669"/>
    <property type="project" value="TreeGrafter"/>
</dbReference>
<gene>
    <name evidence="2" type="ORF">BsIDN1_61160</name>
</gene>
<protein>
    <recommendedName>
        <fullName evidence="1">Class II Histidinyl-tRNA synthetase (HisRS)-like catalytic core domain-containing protein</fullName>
    </recommendedName>
</protein>
<dbReference type="Gene3D" id="3.30.930.10">
    <property type="entry name" value="Bira Bifunctional Protein, Domain 2"/>
    <property type="match status" value="1"/>
</dbReference>
<name>A0A5S9MHD5_BACIA</name>
<dbReference type="GO" id="GO:0140096">
    <property type="term" value="F:catalytic activity, acting on a protein"/>
    <property type="evidence" value="ECO:0007669"/>
    <property type="project" value="UniProtKB-ARBA"/>
</dbReference>
<dbReference type="SUPFAM" id="SSF55681">
    <property type="entry name" value="Class II aaRS and biotin synthetases"/>
    <property type="match status" value="1"/>
</dbReference>
<dbReference type="PANTHER" id="PTHR43707:SF1">
    <property type="entry name" value="HISTIDINE--TRNA LIGASE, MITOCHONDRIAL-RELATED"/>
    <property type="match status" value="1"/>
</dbReference>
<proteinExistence type="predicted"/>
<accession>A0A5S9MHD5</accession>
<dbReference type="GO" id="GO:0005737">
    <property type="term" value="C:cytoplasm"/>
    <property type="evidence" value="ECO:0007669"/>
    <property type="project" value="InterPro"/>
</dbReference>
<organism evidence="2 3">
    <name type="scientific">Bacillus safensis</name>
    <dbReference type="NCBI Taxonomy" id="561879"/>
    <lineage>
        <taxon>Bacteria</taxon>
        <taxon>Bacillati</taxon>
        <taxon>Bacillota</taxon>
        <taxon>Bacilli</taxon>
        <taxon>Bacillales</taxon>
        <taxon>Bacillaceae</taxon>
        <taxon>Bacillus</taxon>
    </lineage>
</organism>
<dbReference type="GO" id="GO:0006427">
    <property type="term" value="P:histidyl-tRNA aminoacylation"/>
    <property type="evidence" value="ECO:0007669"/>
    <property type="project" value="TreeGrafter"/>
</dbReference>
<dbReference type="Pfam" id="PF13393">
    <property type="entry name" value="tRNA-synt_His"/>
    <property type="match status" value="1"/>
</dbReference>
<evidence type="ECO:0000259" key="1">
    <source>
        <dbReference type="Pfam" id="PF13393"/>
    </source>
</evidence>
<dbReference type="InterPro" id="IPR004516">
    <property type="entry name" value="HisRS/HisZ"/>
</dbReference>
<feature type="domain" description="Class II Histidinyl-tRNA synthetase (HisRS)-like catalytic core" evidence="1">
    <location>
        <begin position="2"/>
        <end position="79"/>
    </location>
</feature>
<evidence type="ECO:0000313" key="3">
    <source>
        <dbReference type="Proteomes" id="UP000464658"/>
    </source>
</evidence>
<evidence type="ECO:0000313" key="2">
    <source>
        <dbReference type="EMBL" id="BBP92498.1"/>
    </source>
</evidence>
<dbReference type="AlphaFoldDB" id="A0A5S9MHD5"/>
<reference evidence="2 3" key="1">
    <citation type="submission" date="2019-12" db="EMBL/GenBank/DDBJ databases">
        <title>Full genome sequence of a Bacillus safensis strain isolated from commercially available natto in Indonesia.</title>
        <authorList>
            <person name="Yoshida M."/>
            <person name="Uomi M."/>
            <person name="Waturangi D."/>
            <person name="Ekaputri J.J."/>
            <person name="Setiamarga D.H.E."/>
        </authorList>
    </citation>
    <scope>NUCLEOTIDE SEQUENCE [LARGE SCALE GENOMIC DNA]</scope>
    <source>
        <strain evidence="2 3">IDN1</strain>
    </source>
</reference>